<protein>
    <submittedName>
        <fullName evidence="1">Uncharacterized protein</fullName>
    </submittedName>
</protein>
<keyword evidence="2" id="KW-1185">Reference proteome</keyword>
<dbReference type="EMBL" id="CM003100">
    <property type="protein sequence ID" value="KUI67934.1"/>
    <property type="molecule type" value="Genomic_DNA"/>
</dbReference>
<reference evidence="1" key="1">
    <citation type="submission" date="2014-12" db="EMBL/GenBank/DDBJ databases">
        <title>Genome Sequence of Valsa Canker Pathogens Uncovers a Specific Adaption of Colonization on Woody Bark.</title>
        <authorList>
            <person name="Yin Z."/>
            <person name="Liu H."/>
            <person name="Gao X."/>
            <person name="Li Z."/>
            <person name="Song N."/>
            <person name="Ke X."/>
            <person name="Dai Q."/>
            <person name="Wu Y."/>
            <person name="Sun Y."/>
            <person name="Xu J.-R."/>
            <person name="Kang Z.K."/>
            <person name="Wang L."/>
            <person name="Huang L."/>
        </authorList>
    </citation>
    <scope>NUCLEOTIDE SEQUENCE [LARGE SCALE GENOMIC DNA]</scope>
    <source>
        <strain evidence="1">03-8</strain>
    </source>
</reference>
<accession>A0A194VUP9</accession>
<sequence length="61" mass="6870">MPSLLGVGNRRKISEMGRKWQVEMQSTLTGVESFHPSLAWGWAEFSGLEKHKEVLKIRSGA</sequence>
<evidence type="ECO:0000313" key="2">
    <source>
        <dbReference type="Proteomes" id="UP000078559"/>
    </source>
</evidence>
<organism evidence="1 2">
    <name type="scientific">Cytospora mali</name>
    <name type="common">Apple Valsa canker fungus</name>
    <name type="synonym">Valsa mali</name>
    <dbReference type="NCBI Taxonomy" id="578113"/>
    <lineage>
        <taxon>Eukaryota</taxon>
        <taxon>Fungi</taxon>
        <taxon>Dikarya</taxon>
        <taxon>Ascomycota</taxon>
        <taxon>Pezizomycotina</taxon>
        <taxon>Sordariomycetes</taxon>
        <taxon>Sordariomycetidae</taxon>
        <taxon>Diaporthales</taxon>
        <taxon>Cytosporaceae</taxon>
        <taxon>Cytospora</taxon>
    </lineage>
</organism>
<dbReference type="AlphaFoldDB" id="A0A194VUP9"/>
<proteinExistence type="predicted"/>
<evidence type="ECO:0000313" key="1">
    <source>
        <dbReference type="EMBL" id="KUI67934.1"/>
    </source>
</evidence>
<name>A0A194VUP9_CYTMA</name>
<dbReference type="Proteomes" id="UP000078559">
    <property type="component" value="Chromosome 3"/>
</dbReference>
<gene>
    <name evidence="1" type="ORF">VM1G_11482</name>
</gene>